<dbReference type="PANTHER" id="PTHR46173">
    <property type="entry name" value="CCA TRNA NUCLEOTIDYLTRANSFERASE 1, MITOCHONDRIAL"/>
    <property type="match status" value="1"/>
</dbReference>
<dbReference type="InterPro" id="IPR050264">
    <property type="entry name" value="Bact_CCA-adding_enz_type3_sf"/>
</dbReference>
<evidence type="ECO:0000256" key="3">
    <source>
        <dbReference type="ARBA" id="ARBA00022694"/>
    </source>
</evidence>
<gene>
    <name evidence="11" type="ORF">SAMN05421720_11335</name>
</gene>
<dbReference type="Pfam" id="PF12627">
    <property type="entry name" value="PolyA_pol_RNAbd"/>
    <property type="match status" value="1"/>
</dbReference>
<keyword evidence="7" id="KW-0460">Magnesium</keyword>
<dbReference type="GO" id="GO:0046872">
    <property type="term" value="F:metal ion binding"/>
    <property type="evidence" value="ECO:0007669"/>
    <property type="project" value="UniProtKB-KW"/>
</dbReference>
<keyword evidence="3" id="KW-0819">tRNA processing</keyword>
<evidence type="ECO:0000313" key="12">
    <source>
        <dbReference type="Proteomes" id="UP000199412"/>
    </source>
</evidence>
<dbReference type="Proteomes" id="UP000199412">
    <property type="component" value="Unassembled WGS sequence"/>
</dbReference>
<evidence type="ECO:0000259" key="10">
    <source>
        <dbReference type="Pfam" id="PF12627"/>
    </source>
</evidence>
<dbReference type="EMBL" id="FNAP01000013">
    <property type="protein sequence ID" value="SDE81875.1"/>
    <property type="molecule type" value="Genomic_DNA"/>
</dbReference>
<dbReference type="GO" id="GO:0000049">
    <property type="term" value="F:tRNA binding"/>
    <property type="evidence" value="ECO:0007669"/>
    <property type="project" value="TreeGrafter"/>
</dbReference>
<dbReference type="GO" id="GO:0000166">
    <property type="term" value="F:nucleotide binding"/>
    <property type="evidence" value="ECO:0007669"/>
    <property type="project" value="UniProtKB-KW"/>
</dbReference>
<dbReference type="Pfam" id="PF01743">
    <property type="entry name" value="PolyA_pol"/>
    <property type="match status" value="1"/>
</dbReference>
<feature type="domain" description="Poly A polymerase head" evidence="9">
    <location>
        <begin position="43"/>
        <end position="166"/>
    </location>
</feature>
<evidence type="ECO:0000256" key="6">
    <source>
        <dbReference type="ARBA" id="ARBA00022741"/>
    </source>
</evidence>
<dbReference type="GO" id="GO:0008033">
    <property type="term" value="P:tRNA processing"/>
    <property type="evidence" value="ECO:0007669"/>
    <property type="project" value="UniProtKB-KW"/>
</dbReference>
<feature type="domain" description="tRNA nucleotidyltransferase/poly(A) polymerase RNA and SrmB- binding" evidence="10">
    <location>
        <begin position="198"/>
        <end position="254"/>
    </location>
</feature>
<evidence type="ECO:0000259" key="9">
    <source>
        <dbReference type="Pfam" id="PF01743"/>
    </source>
</evidence>
<dbReference type="Gene3D" id="3.30.460.10">
    <property type="entry name" value="Beta Polymerase, domain 2"/>
    <property type="match status" value="1"/>
</dbReference>
<organism evidence="11 12">
    <name type="scientific">Rhodospira trueperi</name>
    <dbReference type="NCBI Taxonomy" id="69960"/>
    <lineage>
        <taxon>Bacteria</taxon>
        <taxon>Pseudomonadati</taxon>
        <taxon>Pseudomonadota</taxon>
        <taxon>Alphaproteobacteria</taxon>
        <taxon>Rhodospirillales</taxon>
        <taxon>Rhodospirillaceae</taxon>
        <taxon>Rhodospira</taxon>
    </lineage>
</organism>
<evidence type="ECO:0000256" key="4">
    <source>
        <dbReference type="ARBA" id="ARBA00022695"/>
    </source>
</evidence>
<dbReference type="STRING" id="69960.SAMN05421720_11335"/>
<dbReference type="InterPro" id="IPR032828">
    <property type="entry name" value="PolyA_RNA-bd"/>
</dbReference>
<dbReference type="SUPFAM" id="SSF81301">
    <property type="entry name" value="Nucleotidyltransferase"/>
    <property type="match status" value="1"/>
</dbReference>
<dbReference type="CDD" id="cd05398">
    <property type="entry name" value="NT_ClassII-CCAase"/>
    <property type="match status" value="1"/>
</dbReference>
<evidence type="ECO:0000256" key="5">
    <source>
        <dbReference type="ARBA" id="ARBA00022723"/>
    </source>
</evidence>
<dbReference type="RefSeq" id="WP_092787525.1">
    <property type="nucleotide sequence ID" value="NZ_FNAP01000013.1"/>
</dbReference>
<sequence>MTRDWTQLKTRTPVGQLSPDPWMKTPGLRRLLAALSADGTEVRLIGGCVRDGLLRRPVKDVDIATPDRPEVVQALLARADIGTVPWRRGLEHGTVLAVVDETPFEVTTLRRDVRCDGRHAEVAFTEDWTADAARRDFTINTLSATPDGAVFDYFDGITDLSAGRVRFVGRAIDRIREDALRILRFFRFHAHYAHTAPDKDAFTACQALAETVDDLSGERVRAELLKILMASDPAGALLLVRAAHVLRRILPEAERFDVLRILAFLETRGVIAPGVVADDLRRLAAVLNTDEPGAVAVAERLRLSRRETQRLAEIAALPARLRPRPEASPADRRRLLDQLGPSRTLDLILVEWAAERARNGHTDSRRTAAWMAAVTEATAFAPPPFPLTGHDLIAAGVPRGPALGAALTHLRDWWLIEDFRPDRGALLERIRDLGLDGGEGGG</sequence>
<dbReference type="SUPFAM" id="SSF81891">
    <property type="entry name" value="Poly A polymerase C-terminal region-like"/>
    <property type="match status" value="1"/>
</dbReference>
<dbReference type="PANTHER" id="PTHR46173:SF1">
    <property type="entry name" value="CCA TRNA NUCLEOTIDYLTRANSFERASE 1, MITOCHONDRIAL"/>
    <property type="match status" value="1"/>
</dbReference>
<keyword evidence="6" id="KW-0547">Nucleotide-binding</keyword>
<reference evidence="11 12" key="1">
    <citation type="submission" date="2016-10" db="EMBL/GenBank/DDBJ databases">
        <authorList>
            <person name="de Groot N.N."/>
        </authorList>
    </citation>
    <scope>NUCLEOTIDE SEQUENCE [LARGE SCALE GENOMIC DNA]</scope>
    <source>
        <strain evidence="11 12">ATCC 700224</strain>
    </source>
</reference>
<evidence type="ECO:0000313" key="11">
    <source>
        <dbReference type="EMBL" id="SDE81875.1"/>
    </source>
</evidence>
<dbReference type="GO" id="GO:0016779">
    <property type="term" value="F:nucleotidyltransferase activity"/>
    <property type="evidence" value="ECO:0007669"/>
    <property type="project" value="UniProtKB-KW"/>
</dbReference>
<accession>A0A1G7G1H0</accession>
<evidence type="ECO:0000256" key="2">
    <source>
        <dbReference type="ARBA" id="ARBA00022679"/>
    </source>
</evidence>
<dbReference type="AlphaFoldDB" id="A0A1G7G1H0"/>
<evidence type="ECO:0000256" key="1">
    <source>
        <dbReference type="ARBA" id="ARBA00001946"/>
    </source>
</evidence>
<keyword evidence="12" id="KW-1185">Reference proteome</keyword>
<dbReference type="InterPro" id="IPR043519">
    <property type="entry name" value="NT_sf"/>
</dbReference>
<keyword evidence="2 8" id="KW-0808">Transferase</keyword>
<keyword evidence="5" id="KW-0479">Metal-binding</keyword>
<protein>
    <submittedName>
        <fullName evidence="11">Poly(A) polymerase</fullName>
    </submittedName>
</protein>
<proteinExistence type="inferred from homology"/>
<evidence type="ECO:0000256" key="8">
    <source>
        <dbReference type="RuleBase" id="RU003953"/>
    </source>
</evidence>
<comment type="similarity">
    <text evidence="8">Belongs to the tRNA nucleotidyltransferase/poly(A) polymerase family.</text>
</comment>
<dbReference type="InterPro" id="IPR002646">
    <property type="entry name" value="PolA_pol_head_dom"/>
</dbReference>
<comment type="cofactor">
    <cofactor evidence="1">
        <name>Mg(2+)</name>
        <dbReference type="ChEBI" id="CHEBI:18420"/>
    </cofactor>
</comment>
<name>A0A1G7G1H0_9PROT</name>
<keyword evidence="4" id="KW-0548">Nucleotidyltransferase</keyword>
<dbReference type="OrthoDB" id="9805698at2"/>
<evidence type="ECO:0000256" key="7">
    <source>
        <dbReference type="ARBA" id="ARBA00022842"/>
    </source>
</evidence>
<keyword evidence="8" id="KW-0694">RNA-binding</keyword>
<dbReference type="Gene3D" id="1.10.3090.10">
    <property type="entry name" value="cca-adding enzyme, domain 2"/>
    <property type="match status" value="1"/>
</dbReference>